<evidence type="ECO:0000313" key="2">
    <source>
        <dbReference type="EMBL" id="TCT06898.1"/>
    </source>
</evidence>
<feature type="compositionally biased region" description="Low complexity" evidence="1">
    <location>
        <begin position="100"/>
        <end position="122"/>
    </location>
</feature>
<evidence type="ECO:0000313" key="3">
    <source>
        <dbReference type="Proteomes" id="UP000294664"/>
    </source>
</evidence>
<feature type="region of interest" description="Disordered" evidence="1">
    <location>
        <begin position="191"/>
        <end position="218"/>
    </location>
</feature>
<proteinExistence type="predicted"/>
<feature type="compositionally biased region" description="Basic residues" evidence="1">
    <location>
        <begin position="33"/>
        <end position="43"/>
    </location>
</feature>
<feature type="compositionally biased region" description="Polar residues" evidence="1">
    <location>
        <begin position="11"/>
        <end position="23"/>
    </location>
</feature>
<accession>A0A4V2UYC8</accession>
<sequence>MPPRLRADPIISTTKSGPGSATRTCRRFASPATRRHLRRRLSRRGTPSLCARNARGTESGRIAGLCAFAVRPGSRPPPVPQRDAVSLRPQRKGNGSGANRGPARVRGPSRAAAAACPGAGRRLSAPATQGERKRSESRACARSRSAPGRGRRLSHSGTPSLCARNAAGTDQGRIAVRRPISLCSARKRALATRRMHSHPNSAPHDCGAGAASAARRRQ</sequence>
<keyword evidence="3" id="KW-1185">Reference proteome</keyword>
<dbReference type="EMBL" id="SMAI01000002">
    <property type="protein sequence ID" value="TCT06898.1"/>
    <property type="molecule type" value="Genomic_DNA"/>
</dbReference>
<evidence type="ECO:0000256" key="1">
    <source>
        <dbReference type="SAM" id="MobiDB-lite"/>
    </source>
</evidence>
<protein>
    <submittedName>
        <fullName evidence="2">Uncharacterized protein</fullName>
    </submittedName>
</protein>
<comment type="caution">
    <text evidence="2">The sequence shown here is derived from an EMBL/GenBank/DDBJ whole genome shotgun (WGS) entry which is preliminary data.</text>
</comment>
<feature type="compositionally biased region" description="Basic and acidic residues" evidence="1">
    <location>
        <begin position="130"/>
        <end position="139"/>
    </location>
</feature>
<dbReference type="Proteomes" id="UP000294664">
    <property type="component" value="Unassembled WGS sequence"/>
</dbReference>
<feature type="region of interest" description="Disordered" evidence="1">
    <location>
        <begin position="69"/>
        <end position="165"/>
    </location>
</feature>
<name>A0A4V2UYC8_9HYPH</name>
<organism evidence="2 3">
    <name type="scientific">Aquabacter spiritensis</name>
    <dbReference type="NCBI Taxonomy" id="933073"/>
    <lineage>
        <taxon>Bacteria</taxon>
        <taxon>Pseudomonadati</taxon>
        <taxon>Pseudomonadota</taxon>
        <taxon>Alphaproteobacteria</taxon>
        <taxon>Hyphomicrobiales</taxon>
        <taxon>Xanthobacteraceae</taxon>
        <taxon>Aquabacter</taxon>
    </lineage>
</organism>
<feature type="region of interest" description="Disordered" evidence="1">
    <location>
        <begin position="1"/>
        <end position="55"/>
    </location>
</feature>
<reference evidence="2 3" key="1">
    <citation type="submission" date="2019-03" db="EMBL/GenBank/DDBJ databases">
        <title>Genomic Encyclopedia of Type Strains, Phase IV (KMG-IV): sequencing the most valuable type-strain genomes for metagenomic binning, comparative biology and taxonomic classification.</title>
        <authorList>
            <person name="Goeker M."/>
        </authorList>
    </citation>
    <scope>NUCLEOTIDE SEQUENCE [LARGE SCALE GENOMIC DNA]</scope>
    <source>
        <strain evidence="2 3">DSM 9035</strain>
    </source>
</reference>
<gene>
    <name evidence="2" type="ORF">EDC64_102379</name>
</gene>
<dbReference type="AlphaFoldDB" id="A0A4V2UYC8"/>
<feature type="compositionally biased region" description="Low complexity" evidence="1">
    <location>
        <begin position="207"/>
        <end position="218"/>
    </location>
</feature>